<sequence length="122" mass="13272">MTFELDDLLAVEREGWDALCGSTGGAFYGALMTPDAVMILVNGLVLDRDAVAASLDGAPSWDRYELSDARMIPVGGDSAALVYRARAERQAEEPFDAVMTSVYVLIDDRPRLALYQQTTATH</sequence>
<evidence type="ECO:0000313" key="3">
    <source>
        <dbReference type="Proteomes" id="UP001371224"/>
    </source>
</evidence>
<proteinExistence type="predicted"/>
<dbReference type="RefSeq" id="WP_337330876.1">
    <property type="nucleotide sequence ID" value="NZ_JBBDGM010000002.1"/>
</dbReference>
<keyword evidence="3" id="KW-1185">Reference proteome</keyword>
<dbReference type="SUPFAM" id="SSF54427">
    <property type="entry name" value="NTF2-like"/>
    <property type="match status" value="1"/>
</dbReference>
<dbReference type="Proteomes" id="UP001371224">
    <property type="component" value="Unassembled WGS sequence"/>
</dbReference>
<reference evidence="2 3" key="1">
    <citation type="submission" date="2024-02" db="EMBL/GenBank/DDBJ databases">
        <authorList>
            <person name="Saticioglu I.B."/>
        </authorList>
    </citation>
    <scope>NUCLEOTIDE SEQUENCE [LARGE SCALE GENOMIC DNA]</scope>
    <source>
        <strain evidence="2 3">Mu-80</strain>
    </source>
</reference>
<protein>
    <submittedName>
        <fullName evidence="2">Nuclear transport factor 2 family protein</fullName>
    </submittedName>
</protein>
<dbReference type="InterPro" id="IPR027843">
    <property type="entry name" value="DUF4440"/>
</dbReference>
<organism evidence="2 3">
    <name type="scientific">Microbacterium bandirmense</name>
    <dbReference type="NCBI Taxonomy" id="3122050"/>
    <lineage>
        <taxon>Bacteria</taxon>
        <taxon>Bacillati</taxon>
        <taxon>Actinomycetota</taxon>
        <taxon>Actinomycetes</taxon>
        <taxon>Micrococcales</taxon>
        <taxon>Microbacteriaceae</taxon>
        <taxon>Microbacterium</taxon>
    </lineage>
</organism>
<gene>
    <name evidence="2" type="ORF">WDU99_02560</name>
</gene>
<dbReference type="Pfam" id="PF14534">
    <property type="entry name" value="DUF4440"/>
    <property type="match status" value="1"/>
</dbReference>
<dbReference type="EMBL" id="JBBDGM010000002">
    <property type="protein sequence ID" value="MEJ1087196.1"/>
    <property type="molecule type" value="Genomic_DNA"/>
</dbReference>
<name>A0ABU8L876_9MICO</name>
<dbReference type="Gene3D" id="3.10.450.50">
    <property type="match status" value="1"/>
</dbReference>
<evidence type="ECO:0000313" key="2">
    <source>
        <dbReference type="EMBL" id="MEJ1087196.1"/>
    </source>
</evidence>
<accession>A0ABU8L876</accession>
<comment type="caution">
    <text evidence="2">The sequence shown here is derived from an EMBL/GenBank/DDBJ whole genome shotgun (WGS) entry which is preliminary data.</text>
</comment>
<feature type="domain" description="DUF4440" evidence="1">
    <location>
        <begin position="8"/>
        <end position="108"/>
    </location>
</feature>
<evidence type="ECO:0000259" key="1">
    <source>
        <dbReference type="Pfam" id="PF14534"/>
    </source>
</evidence>
<dbReference type="InterPro" id="IPR032710">
    <property type="entry name" value="NTF2-like_dom_sf"/>
</dbReference>